<dbReference type="STRING" id="1569628.A0A316V165"/>
<proteinExistence type="predicted"/>
<dbReference type="EMBL" id="KZ819662">
    <property type="protein sequence ID" value="PWN30291.1"/>
    <property type="molecule type" value="Genomic_DNA"/>
</dbReference>
<evidence type="ECO:0000313" key="7">
    <source>
        <dbReference type="Proteomes" id="UP000245884"/>
    </source>
</evidence>
<evidence type="ECO:0000259" key="4">
    <source>
        <dbReference type="Pfam" id="PF08729"/>
    </source>
</evidence>
<feature type="region of interest" description="Disordered" evidence="3">
    <location>
        <begin position="509"/>
        <end position="536"/>
    </location>
</feature>
<feature type="compositionally biased region" description="Low complexity" evidence="3">
    <location>
        <begin position="233"/>
        <end position="243"/>
    </location>
</feature>
<name>A0A316V165_9BASI</name>
<feature type="coiled-coil region" evidence="2">
    <location>
        <begin position="735"/>
        <end position="762"/>
    </location>
</feature>
<feature type="compositionally biased region" description="Basic and acidic residues" evidence="3">
    <location>
        <begin position="520"/>
        <end position="530"/>
    </location>
</feature>
<sequence>MADPSSPLSMGDDGDRHPMLHSGGDDAGLQRNGNGPVGAHFSRTASSGVFSVASLCSPDNSGVSTPLSTATRSPDKNVNTQREMNGSSSSSNNIDNGAANGSQGEAATSRVESTDAAGDNDEADAESVVAVGGQPGGDEEGEDEDDEEGEGEGEGDEDEDDEDDEDEEDDDEDDEDDDEDDDDGDDVSTASHEAPAKEEAADGSQPSAKVDADGDADMVSAPADGAGSNGDSTAAATPIAAAPNVLTVKKKQKRKQREPSVDVSLPKGPPPLPTVRFQIKVSTENYMVNVPEKLHKKLKQDNHPWAEWYESREAGPSNSGGAAASSSAKPGGAGSPPAEAESLGDLGPFAHLLNKYPVGETGDKPKRRKKRRKDVEEYDVNDPFVDDSELHVDEPTHSAKPISKGFYVAAGDIELEKLQKKRAGAKAADGGSPNGPIASGSGSGGAGGGMAGVGIGGAGAPPSYLINGTQLEVSNRMLQLRAEEKGLTDTPSLPPESLAPDAVGLVDASAQTKAAGSRDSPIKVDDEPANKKKNYPTKPVDRRLAAEFQHIKNLVASEDFSVKHKFPVTLRPPLRKAARVALELGEYNENFFNYLPAIFPYNRFTMSKLVKREFYDDHAELLKRKQDELLDDLREAVQEALPAHRADYEEQMQRWREQGAVGGPGATAGAAGSPTNGTNTPAMEGEAAAEGGDDEAAAASKSGGDSAPVRKWRWTERMREDVFQIILLENGLTELRQEKGRLENVTDQISELNQRKAAYKRMMECWPSEAGGEEWTTTTAISREFSLTKKKHDRQNHAMVEAMQSG</sequence>
<feature type="compositionally biased region" description="Low complexity" evidence="3">
    <location>
        <begin position="425"/>
        <end position="440"/>
    </location>
</feature>
<organism evidence="6 7">
    <name type="scientific">Jaminaea rosea</name>
    <dbReference type="NCBI Taxonomy" id="1569628"/>
    <lineage>
        <taxon>Eukaryota</taxon>
        <taxon>Fungi</taxon>
        <taxon>Dikarya</taxon>
        <taxon>Basidiomycota</taxon>
        <taxon>Ustilaginomycotina</taxon>
        <taxon>Exobasidiomycetes</taxon>
        <taxon>Microstromatales</taxon>
        <taxon>Microstromatales incertae sedis</taxon>
        <taxon>Jaminaea</taxon>
    </lineage>
</organism>
<dbReference type="InterPro" id="IPR014840">
    <property type="entry name" value="HRD"/>
</dbReference>
<dbReference type="Proteomes" id="UP000245884">
    <property type="component" value="Unassembled WGS sequence"/>
</dbReference>
<dbReference type="RefSeq" id="XP_025364903.1">
    <property type="nucleotide sequence ID" value="XM_025505006.1"/>
</dbReference>
<feature type="region of interest" description="Disordered" evidence="3">
    <location>
        <begin position="424"/>
        <end position="446"/>
    </location>
</feature>
<keyword evidence="7" id="KW-1185">Reference proteome</keyword>
<feature type="region of interest" description="Disordered" evidence="3">
    <location>
        <begin position="1"/>
        <end position="274"/>
    </location>
</feature>
<dbReference type="InterPro" id="IPR026947">
    <property type="entry name" value="UBN_middle_dom"/>
</dbReference>
<evidence type="ECO:0000259" key="5">
    <source>
        <dbReference type="Pfam" id="PF14075"/>
    </source>
</evidence>
<feature type="region of interest" description="Disordered" evidence="3">
    <location>
        <begin position="307"/>
        <end position="375"/>
    </location>
</feature>
<feature type="compositionally biased region" description="Acidic residues" evidence="3">
    <location>
        <begin position="137"/>
        <end position="186"/>
    </location>
</feature>
<feature type="compositionally biased region" description="Low complexity" evidence="3">
    <location>
        <begin position="314"/>
        <end position="341"/>
    </location>
</feature>
<dbReference type="OrthoDB" id="5576775at2759"/>
<evidence type="ECO:0000256" key="3">
    <source>
        <dbReference type="SAM" id="MobiDB-lite"/>
    </source>
</evidence>
<evidence type="ECO:0008006" key="8">
    <source>
        <dbReference type="Google" id="ProtNLM"/>
    </source>
</evidence>
<keyword evidence="1" id="KW-0597">Phosphoprotein</keyword>
<feature type="region of interest" description="Disordered" evidence="3">
    <location>
        <begin position="659"/>
        <end position="708"/>
    </location>
</feature>
<evidence type="ECO:0000256" key="1">
    <source>
        <dbReference type="ARBA" id="ARBA00022553"/>
    </source>
</evidence>
<dbReference type="Pfam" id="PF08729">
    <property type="entry name" value="HUN"/>
    <property type="match status" value="1"/>
</dbReference>
<evidence type="ECO:0000256" key="2">
    <source>
        <dbReference type="SAM" id="Coils"/>
    </source>
</evidence>
<feature type="compositionally biased region" description="Low complexity" evidence="3">
    <location>
        <begin position="697"/>
        <end position="707"/>
    </location>
</feature>
<feature type="domain" description="Hpc2-related" evidence="4">
    <location>
        <begin position="365"/>
        <end position="414"/>
    </location>
</feature>
<dbReference type="AlphaFoldDB" id="A0A316V165"/>
<gene>
    <name evidence="6" type="ORF">BDZ90DRAFT_229304</name>
</gene>
<accession>A0A316V165</accession>
<dbReference type="Pfam" id="PF14075">
    <property type="entry name" value="UBN_AB"/>
    <property type="match status" value="1"/>
</dbReference>
<feature type="compositionally biased region" description="Low complexity" evidence="3">
    <location>
        <begin position="85"/>
        <end position="102"/>
    </location>
</feature>
<dbReference type="GeneID" id="37026829"/>
<feature type="domain" description="Ubinuclein middle" evidence="5">
    <location>
        <begin position="537"/>
        <end position="782"/>
    </location>
</feature>
<reference evidence="6 7" key="1">
    <citation type="journal article" date="2018" name="Mol. Biol. Evol.">
        <title>Broad Genomic Sampling Reveals a Smut Pathogenic Ancestry of the Fungal Clade Ustilaginomycotina.</title>
        <authorList>
            <person name="Kijpornyongpan T."/>
            <person name="Mondo S.J."/>
            <person name="Barry K."/>
            <person name="Sandor L."/>
            <person name="Lee J."/>
            <person name="Lipzen A."/>
            <person name="Pangilinan J."/>
            <person name="LaButti K."/>
            <person name="Hainaut M."/>
            <person name="Henrissat B."/>
            <person name="Grigoriev I.V."/>
            <person name="Spatafora J.W."/>
            <person name="Aime M.C."/>
        </authorList>
    </citation>
    <scope>NUCLEOTIDE SEQUENCE [LARGE SCALE GENOMIC DNA]</scope>
    <source>
        <strain evidence="6 7">MCA 5214</strain>
    </source>
</reference>
<evidence type="ECO:0000313" key="6">
    <source>
        <dbReference type="EMBL" id="PWN30291.1"/>
    </source>
</evidence>
<feature type="compositionally biased region" description="Low complexity" evidence="3">
    <location>
        <begin position="667"/>
        <end position="690"/>
    </location>
</feature>
<keyword evidence="2" id="KW-0175">Coiled coil</keyword>
<feature type="compositionally biased region" description="Polar residues" evidence="3">
    <location>
        <begin position="57"/>
        <end position="84"/>
    </location>
</feature>
<protein>
    <recommendedName>
        <fullName evidence="8">Ubinuclein middle domain-containing protein</fullName>
    </recommendedName>
</protein>